<evidence type="ECO:0000313" key="2">
    <source>
        <dbReference type="EMBL" id="OAA31346.1"/>
    </source>
</evidence>
<evidence type="ECO:0000313" key="3">
    <source>
        <dbReference type="Proteomes" id="UP000077339"/>
    </source>
</evidence>
<accession>A0A176K2B3</accession>
<dbReference type="Gene3D" id="1.10.10.10">
    <property type="entry name" value="Winged helix-like DNA-binding domain superfamily/Winged helix DNA-binding domain"/>
    <property type="match status" value="1"/>
</dbReference>
<evidence type="ECO:0000259" key="1">
    <source>
        <dbReference type="Pfam" id="PF01726"/>
    </source>
</evidence>
<dbReference type="InterPro" id="IPR036390">
    <property type="entry name" value="WH_DNA-bd_sf"/>
</dbReference>
<dbReference type="RefSeq" id="WP_068346411.1">
    <property type="nucleotide sequence ID" value="NZ_JFHK01000004.1"/>
</dbReference>
<dbReference type="PATRIC" id="fig|1453497.3.peg.1507"/>
<dbReference type="OrthoDB" id="9850849at2"/>
<keyword evidence="3" id="KW-1185">Reference proteome</keyword>
<dbReference type="GO" id="GO:0004252">
    <property type="term" value="F:serine-type endopeptidase activity"/>
    <property type="evidence" value="ECO:0007669"/>
    <property type="project" value="InterPro"/>
</dbReference>
<dbReference type="Proteomes" id="UP000077339">
    <property type="component" value="Unassembled WGS sequence"/>
</dbReference>
<dbReference type="EMBL" id="JFHK01000004">
    <property type="protein sequence ID" value="OAA31346.1"/>
    <property type="molecule type" value="Genomic_DNA"/>
</dbReference>
<organism evidence="2 3">
    <name type="scientific">Kosmotoga arenicorallina S304</name>
    <dbReference type="NCBI Taxonomy" id="1453497"/>
    <lineage>
        <taxon>Bacteria</taxon>
        <taxon>Thermotogati</taxon>
        <taxon>Thermotogota</taxon>
        <taxon>Thermotogae</taxon>
        <taxon>Kosmotogales</taxon>
        <taxon>Kosmotogaceae</taxon>
        <taxon>Kosmotoga</taxon>
    </lineage>
</organism>
<dbReference type="SUPFAM" id="SSF46785">
    <property type="entry name" value="Winged helix' DNA-binding domain"/>
    <property type="match status" value="1"/>
</dbReference>
<sequence>MSKNRKLDMDSLTSMIKKTVRNDDDRKKALEEFEEEFYGKKKNSKQKLLKPEKRLRKSNLSAENDTFSVFLSRKDLTSTEKLMLIFISHASTDKEGMSISVRALASSLGINKNTALDTLISLELKGIIEKKSTPRGTMVKLLVSVGIP</sequence>
<dbReference type="InterPro" id="IPR006199">
    <property type="entry name" value="LexA_DNA-bd_dom"/>
</dbReference>
<dbReference type="GO" id="GO:0006508">
    <property type="term" value="P:proteolysis"/>
    <property type="evidence" value="ECO:0007669"/>
    <property type="project" value="InterPro"/>
</dbReference>
<reference evidence="2 3" key="1">
    <citation type="submission" date="2014-02" db="EMBL/GenBank/DDBJ databases">
        <title>Kosmotoga genome sequencing.</title>
        <authorList>
            <person name="Pollo S.M."/>
            <person name="Charchuk R."/>
            <person name="Nesbo C.L."/>
        </authorList>
    </citation>
    <scope>NUCLEOTIDE SEQUENCE [LARGE SCALE GENOMIC DNA]</scope>
    <source>
        <strain evidence="2 3">S304</strain>
    </source>
</reference>
<dbReference type="Pfam" id="PF01726">
    <property type="entry name" value="LexA_DNA_bind"/>
    <property type="match status" value="1"/>
</dbReference>
<protein>
    <recommendedName>
        <fullName evidence="1">LexA repressor DNA-binding domain-containing protein</fullName>
    </recommendedName>
</protein>
<feature type="domain" description="LexA repressor DNA-binding" evidence="1">
    <location>
        <begin position="74"/>
        <end position="134"/>
    </location>
</feature>
<dbReference type="InterPro" id="IPR036388">
    <property type="entry name" value="WH-like_DNA-bd_sf"/>
</dbReference>
<name>A0A176K2B3_9BACT</name>
<gene>
    <name evidence="2" type="ORF">AT15_07565</name>
</gene>
<dbReference type="STRING" id="1453497.AT15_07565"/>
<dbReference type="AlphaFoldDB" id="A0A176K2B3"/>
<comment type="caution">
    <text evidence="2">The sequence shown here is derived from an EMBL/GenBank/DDBJ whole genome shotgun (WGS) entry which is preliminary data.</text>
</comment>
<proteinExistence type="predicted"/>